<evidence type="ECO:0000259" key="6">
    <source>
        <dbReference type="Pfam" id="PF12708"/>
    </source>
</evidence>
<dbReference type="GO" id="GO:0004650">
    <property type="term" value="F:polygalacturonase activity"/>
    <property type="evidence" value="ECO:0007669"/>
    <property type="project" value="InterPro"/>
</dbReference>
<feature type="signal peptide" evidence="5">
    <location>
        <begin position="1"/>
        <end position="33"/>
    </location>
</feature>
<dbReference type="Pfam" id="PF12708">
    <property type="entry name" value="Pect-lyase_RHGA_epim"/>
    <property type="match status" value="1"/>
</dbReference>
<keyword evidence="5" id="KW-0732">Signal</keyword>
<evidence type="ECO:0000313" key="7">
    <source>
        <dbReference type="EMBL" id="MSV23749.1"/>
    </source>
</evidence>
<feature type="chain" id="PRO_5026055103" evidence="5">
    <location>
        <begin position="34"/>
        <end position="486"/>
    </location>
</feature>
<reference evidence="7 8" key="1">
    <citation type="submission" date="2019-08" db="EMBL/GenBank/DDBJ databases">
        <title>In-depth cultivation of the pig gut microbiome towards novel bacterial diversity and tailored functional studies.</title>
        <authorList>
            <person name="Wylensek D."/>
            <person name="Hitch T.C.A."/>
            <person name="Clavel T."/>
        </authorList>
    </citation>
    <scope>NUCLEOTIDE SEQUENCE [LARGE SCALE GENOMIC DNA]</scope>
    <source>
        <strain evidence="8">WCA-380-WT-3B3</strain>
    </source>
</reference>
<dbReference type="InterPro" id="IPR051801">
    <property type="entry name" value="GH28_Enzymes"/>
</dbReference>
<gene>
    <name evidence="7" type="ORF">FYJ78_00780</name>
</gene>
<evidence type="ECO:0000313" key="8">
    <source>
        <dbReference type="Proteomes" id="UP000430222"/>
    </source>
</evidence>
<dbReference type="Proteomes" id="UP000430222">
    <property type="component" value="Unassembled WGS sequence"/>
</dbReference>
<dbReference type="AlphaFoldDB" id="A0A6I2UU16"/>
<accession>A0A6I2UU16</accession>
<dbReference type="InterPro" id="IPR012334">
    <property type="entry name" value="Pectin_lyas_fold"/>
</dbReference>
<dbReference type="GO" id="GO:0005975">
    <property type="term" value="P:carbohydrate metabolic process"/>
    <property type="evidence" value="ECO:0007669"/>
    <property type="project" value="InterPro"/>
</dbReference>
<dbReference type="Gene3D" id="2.160.20.10">
    <property type="entry name" value="Single-stranded right-handed beta-helix, Pectin lyase-like"/>
    <property type="match status" value="1"/>
</dbReference>
<comment type="caution">
    <text evidence="7">The sequence shown here is derived from an EMBL/GenBank/DDBJ whole genome shotgun (WGS) entry which is preliminary data.</text>
</comment>
<dbReference type="InterPro" id="IPR011050">
    <property type="entry name" value="Pectin_lyase_fold/virulence"/>
</dbReference>
<comment type="similarity">
    <text evidence="1 4">Belongs to the glycosyl hydrolase 28 family.</text>
</comment>
<keyword evidence="8" id="KW-1185">Reference proteome</keyword>
<name>A0A6I2UU16_9FIRM</name>
<dbReference type="InterPro" id="IPR000743">
    <property type="entry name" value="Glyco_hydro_28"/>
</dbReference>
<protein>
    <submittedName>
        <fullName evidence="7">Glycoside hydrolase family 28 protein</fullName>
    </submittedName>
</protein>
<feature type="domain" description="Rhamnogalacturonase A/B/Epimerase-like pectate lyase" evidence="6">
    <location>
        <begin position="60"/>
        <end position="113"/>
    </location>
</feature>
<sequence>MTAHQKHRRGRQLLAAVLAMAVLALAGSVPAQAEADIERQAAAITASLCLPQIPQDRIYRVTDYGAVPDDRRDDRPAFQQALDHAAQKGGVVLVPSGHFYLAGPLTLRSHVELRLDDGAVLDFSHRPDDYAGKLVLTRFECTECYNYSPFLYVYGGEDIAVTGSGSPQQGVIDGHGDAWWPWVGAGLWKGSYPNQQQASSELKEMSNDDVPVEQRIFGRGHYLRPVLIQPYASKRVLIRGIRVKNSPMYHINPVLCEDVMVDHVAIEASGPNTDGVDPDACRNVWIKDSFFQTGDDCIAIKAGRDNDGRRVGRPSQRIVIERNVFRGGHGGVTMGSEMAGGISQVYSLHNVMDSPDLRWAYRLKTNSRRGGGVEGFWAFGDEIRRVSRAVLTVDMAYDGGDIGEYTPDIHGLHLENLTVDACRTPLADIRTYARNPVYDFTWKDCVVRRAGSSGGRVFRLEETPAENIHLTGMQINGKACDGAADF</sequence>
<evidence type="ECO:0000256" key="2">
    <source>
        <dbReference type="ARBA" id="ARBA00022801"/>
    </source>
</evidence>
<dbReference type="EMBL" id="VUNL01000001">
    <property type="protein sequence ID" value="MSV23749.1"/>
    <property type="molecule type" value="Genomic_DNA"/>
</dbReference>
<dbReference type="SUPFAM" id="SSF51126">
    <property type="entry name" value="Pectin lyase-like"/>
    <property type="match status" value="1"/>
</dbReference>
<evidence type="ECO:0000256" key="3">
    <source>
        <dbReference type="ARBA" id="ARBA00023295"/>
    </source>
</evidence>
<dbReference type="RefSeq" id="WP_154619494.1">
    <property type="nucleotide sequence ID" value="NZ_VUNL01000001.1"/>
</dbReference>
<dbReference type="Pfam" id="PF00295">
    <property type="entry name" value="Glyco_hydro_28"/>
    <property type="match status" value="1"/>
</dbReference>
<keyword evidence="2 4" id="KW-0378">Hydrolase</keyword>
<evidence type="ECO:0000256" key="5">
    <source>
        <dbReference type="SAM" id="SignalP"/>
    </source>
</evidence>
<organism evidence="7 8">
    <name type="scientific">Selenomonas montiformis</name>
    <dbReference type="NCBI Taxonomy" id="2652285"/>
    <lineage>
        <taxon>Bacteria</taxon>
        <taxon>Bacillati</taxon>
        <taxon>Bacillota</taxon>
        <taxon>Negativicutes</taxon>
        <taxon>Selenomonadales</taxon>
        <taxon>Selenomonadaceae</taxon>
        <taxon>Selenomonas</taxon>
    </lineage>
</organism>
<proteinExistence type="inferred from homology"/>
<dbReference type="InterPro" id="IPR024535">
    <property type="entry name" value="RHGA/B-epi-like_pectate_lyase"/>
</dbReference>
<dbReference type="PROSITE" id="PS00502">
    <property type="entry name" value="POLYGALACTURONASE"/>
    <property type="match status" value="1"/>
</dbReference>
<keyword evidence="3 4" id="KW-0326">Glycosidase</keyword>
<evidence type="ECO:0000256" key="4">
    <source>
        <dbReference type="RuleBase" id="RU361169"/>
    </source>
</evidence>
<evidence type="ECO:0000256" key="1">
    <source>
        <dbReference type="ARBA" id="ARBA00008834"/>
    </source>
</evidence>
<dbReference type="PANTHER" id="PTHR31339">
    <property type="entry name" value="PECTIN LYASE-RELATED"/>
    <property type="match status" value="1"/>
</dbReference>
<dbReference type="PANTHER" id="PTHR31339:SF9">
    <property type="entry name" value="PLASMIN AND FIBRONECTIN-BINDING PROTEIN A"/>
    <property type="match status" value="1"/>
</dbReference>